<proteinExistence type="predicted"/>
<dbReference type="EMBL" id="JAEACQ010000013">
    <property type="protein sequence ID" value="MBL7625644.1"/>
    <property type="molecule type" value="Genomic_DNA"/>
</dbReference>
<dbReference type="InterPro" id="IPR011006">
    <property type="entry name" value="CheY-like_superfamily"/>
</dbReference>
<evidence type="ECO:0000256" key="2">
    <source>
        <dbReference type="SAM" id="MobiDB-lite"/>
    </source>
</evidence>
<comment type="caution">
    <text evidence="4">The sequence shown here is derived from an EMBL/GenBank/DDBJ whole genome shotgun (WGS) entry which is preliminary data.</text>
</comment>
<protein>
    <submittedName>
        <fullName evidence="4">Response regulator</fullName>
    </submittedName>
</protein>
<dbReference type="CDD" id="cd00156">
    <property type="entry name" value="REC"/>
    <property type="match status" value="1"/>
</dbReference>
<gene>
    <name evidence="4" type="ORF">I7412_00295</name>
</gene>
<evidence type="ECO:0000256" key="1">
    <source>
        <dbReference type="PROSITE-ProRule" id="PRU00169"/>
    </source>
</evidence>
<keyword evidence="5" id="KW-1185">Reference proteome</keyword>
<reference evidence="4" key="1">
    <citation type="submission" date="2020-12" db="EMBL/GenBank/DDBJ databases">
        <title>Genomic characterization of non-nitrogen-fixing Frankia strains.</title>
        <authorList>
            <person name="Carlos-Shanley C."/>
            <person name="Guerra T."/>
            <person name="Hahn D."/>
        </authorList>
    </citation>
    <scope>NUCLEOTIDE SEQUENCE</scope>
    <source>
        <strain evidence="4">CN6</strain>
    </source>
</reference>
<keyword evidence="1" id="KW-0597">Phosphoprotein</keyword>
<dbReference type="SUPFAM" id="SSF52172">
    <property type="entry name" value="CheY-like"/>
    <property type="match status" value="1"/>
</dbReference>
<dbReference type="GO" id="GO:0000160">
    <property type="term" value="P:phosphorelay signal transduction system"/>
    <property type="evidence" value="ECO:0007669"/>
    <property type="project" value="InterPro"/>
</dbReference>
<feature type="compositionally biased region" description="Low complexity" evidence="2">
    <location>
        <begin position="133"/>
        <end position="147"/>
    </location>
</feature>
<sequence>MIRTLVSRLLRQDGHMVDVAGSVEEALTHPVSEYQALIIDVRLGSGRGTDLIERMRAQDPSIPARCLLLSGGIEDDLPSDVALLRKPFSGEDLATAVHGLRAGCPTLGQAEPPDVATARLITSGHADGSGSEPPAGRPDGPAGRPAGWEGRRRVQGQGYPDEDWFGPR</sequence>
<dbReference type="Gene3D" id="3.40.50.2300">
    <property type="match status" value="1"/>
</dbReference>
<feature type="region of interest" description="Disordered" evidence="2">
    <location>
        <begin position="122"/>
        <end position="168"/>
    </location>
</feature>
<dbReference type="InterPro" id="IPR001789">
    <property type="entry name" value="Sig_transdc_resp-reg_receiver"/>
</dbReference>
<name>A0A937RDV8_9ACTN</name>
<organism evidence="4 5">
    <name type="scientific">Frankia nepalensis</name>
    <dbReference type="NCBI Taxonomy" id="1836974"/>
    <lineage>
        <taxon>Bacteria</taxon>
        <taxon>Bacillati</taxon>
        <taxon>Actinomycetota</taxon>
        <taxon>Actinomycetes</taxon>
        <taxon>Frankiales</taxon>
        <taxon>Frankiaceae</taxon>
        <taxon>Frankia</taxon>
    </lineage>
</organism>
<dbReference type="PROSITE" id="PS50110">
    <property type="entry name" value="RESPONSE_REGULATORY"/>
    <property type="match status" value="1"/>
</dbReference>
<evidence type="ECO:0000313" key="5">
    <source>
        <dbReference type="Proteomes" id="UP000604475"/>
    </source>
</evidence>
<dbReference type="Proteomes" id="UP000604475">
    <property type="component" value="Unassembled WGS sequence"/>
</dbReference>
<feature type="domain" description="Response regulatory" evidence="3">
    <location>
        <begin position="1"/>
        <end position="101"/>
    </location>
</feature>
<dbReference type="AlphaFoldDB" id="A0A937RDV8"/>
<evidence type="ECO:0000259" key="3">
    <source>
        <dbReference type="PROSITE" id="PS50110"/>
    </source>
</evidence>
<accession>A0A937RDV8</accession>
<feature type="modified residue" description="4-aspartylphosphate" evidence="1">
    <location>
        <position position="40"/>
    </location>
</feature>
<evidence type="ECO:0000313" key="4">
    <source>
        <dbReference type="EMBL" id="MBL7625644.1"/>
    </source>
</evidence>